<keyword evidence="2 4" id="KW-0732">Signal</keyword>
<evidence type="ECO:0000313" key="5">
    <source>
        <dbReference type="EMBL" id="UOO91207.1"/>
    </source>
</evidence>
<dbReference type="Proteomes" id="UP000832011">
    <property type="component" value="Chromosome"/>
</dbReference>
<proteinExistence type="inferred from homology"/>
<evidence type="ECO:0000256" key="3">
    <source>
        <dbReference type="SAM" id="MobiDB-lite"/>
    </source>
</evidence>
<keyword evidence="6" id="KW-1185">Reference proteome</keyword>
<evidence type="ECO:0000256" key="2">
    <source>
        <dbReference type="ARBA" id="ARBA00022729"/>
    </source>
</evidence>
<feature type="signal peptide" evidence="4">
    <location>
        <begin position="1"/>
        <end position="24"/>
    </location>
</feature>
<dbReference type="RefSeq" id="WP_082625471.1">
    <property type="nucleotide sequence ID" value="NZ_CABKVG010000004.1"/>
</dbReference>
<accession>A0ABY4E617</accession>
<comment type="similarity">
    <text evidence="1">Belongs to the MlaA family.</text>
</comment>
<dbReference type="PRINTS" id="PR01805">
    <property type="entry name" value="VACJLIPOPROT"/>
</dbReference>
<dbReference type="PANTHER" id="PTHR30035:SF3">
    <property type="entry name" value="INTERMEMBRANE PHOSPHOLIPID TRANSPORT SYSTEM LIPOPROTEIN MLAA"/>
    <property type="match status" value="1"/>
</dbReference>
<feature type="region of interest" description="Disordered" evidence="3">
    <location>
        <begin position="223"/>
        <end position="268"/>
    </location>
</feature>
<reference evidence="5 6" key="1">
    <citation type="journal article" date="2022" name="Res Sq">
        <title>Evolution of multicellular longitudinally dividing oral cavity symbionts (Neisseriaceae).</title>
        <authorList>
            <person name="Nyongesa S."/>
            <person name="Weber P."/>
            <person name="Bernet E."/>
            <person name="Pullido F."/>
            <person name="Nieckarz M."/>
            <person name="Delaby M."/>
            <person name="Nieves C."/>
            <person name="Viehboeck T."/>
            <person name="Krause N."/>
            <person name="Rivera-Millot A."/>
            <person name="Nakamura A."/>
            <person name="Vischer N."/>
            <person name="VanNieuwenhze M."/>
            <person name="Brun Y."/>
            <person name="Cava F."/>
            <person name="Bulgheresi S."/>
            <person name="Veyrier F."/>
        </authorList>
    </citation>
    <scope>NUCLEOTIDE SEQUENCE [LARGE SCALE GENOMIC DNA]</scope>
    <source>
        <strain evidence="5 6">SN4</strain>
    </source>
</reference>
<dbReference type="InterPro" id="IPR007428">
    <property type="entry name" value="MlaA"/>
</dbReference>
<gene>
    <name evidence="5" type="ORF">LVJ82_09675</name>
</gene>
<feature type="chain" id="PRO_5046800184" evidence="4">
    <location>
        <begin position="25"/>
        <end position="322"/>
    </location>
</feature>
<feature type="compositionally biased region" description="Low complexity" evidence="3">
    <location>
        <begin position="241"/>
        <end position="260"/>
    </location>
</feature>
<organism evidence="5 6">
    <name type="scientific">Vitreoscilla massiliensis</name>
    <dbReference type="NCBI Taxonomy" id="1689272"/>
    <lineage>
        <taxon>Bacteria</taxon>
        <taxon>Pseudomonadati</taxon>
        <taxon>Pseudomonadota</taxon>
        <taxon>Betaproteobacteria</taxon>
        <taxon>Neisseriales</taxon>
        <taxon>Neisseriaceae</taxon>
        <taxon>Vitreoscilla</taxon>
    </lineage>
</organism>
<protein>
    <submittedName>
        <fullName evidence="5">VacJ family lipoprotein</fullName>
    </submittedName>
</protein>
<sequence length="322" mass="34452">MNLKLKQYTLILAVGMAASAPVWADNHDPLEPYNRFMYRINDGIDRTVLVPVARGYQKVTPKPVQSGVTNFFDNLRDVVSIGSNLLRLDIEKASTDLVRVGINTTFGLGGLINIADAAQMPNNKNSLGDTFATWGWKNSNYFVYPLTGPSTVRDAVGDTVTRVYSVEGALIDSDGWNWALTALKGVDKRAQLLVYTDGLDMAAVDRYAYTRDVFMNMRANQVGGTPPSAEYDSTNIDDLVPADADTPAPTDDAAPSDDSSFNSEVLTPSADTATVTELTGEQSAEAADAASAADASAAAMEADTEALVIAPAQDTDELSLLH</sequence>
<evidence type="ECO:0000256" key="1">
    <source>
        <dbReference type="ARBA" id="ARBA00010634"/>
    </source>
</evidence>
<name>A0ABY4E617_9NEIS</name>
<keyword evidence="5" id="KW-0449">Lipoprotein</keyword>
<evidence type="ECO:0000256" key="4">
    <source>
        <dbReference type="SAM" id="SignalP"/>
    </source>
</evidence>
<dbReference type="EMBL" id="CP091511">
    <property type="protein sequence ID" value="UOO91207.1"/>
    <property type="molecule type" value="Genomic_DNA"/>
</dbReference>
<dbReference type="PANTHER" id="PTHR30035">
    <property type="entry name" value="LIPOPROTEIN VACJ-RELATED"/>
    <property type="match status" value="1"/>
</dbReference>
<dbReference type="Pfam" id="PF04333">
    <property type="entry name" value="MlaA"/>
    <property type="match status" value="1"/>
</dbReference>
<evidence type="ECO:0000313" key="6">
    <source>
        <dbReference type="Proteomes" id="UP000832011"/>
    </source>
</evidence>